<evidence type="ECO:0000313" key="13">
    <source>
        <dbReference type="Proteomes" id="UP001153712"/>
    </source>
</evidence>
<reference evidence="12" key="1">
    <citation type="submission" date="2022-01" db="EMBL/GenBank/DDBJ databases">
        <authorList>
            <person name="King R."/>
        </authorList>
    </citation>
    <scope>NUCLEOTIDE SEQUENCE</scope>
</reference>
<evidence type="ECO:0000256" key="8">
    <source>
        <dbReference type="ARBA" id="ARBA00023163"/>
    </source>
</evidence>
<dbReference type="EMBL" id="OU900097">
    <property type="protein sequence ID" value="CAG9861100.1"/>
    <property type="molecule type" value="Genomic_DNA"/>
</dbReference>
<keyword evidence="7" id="KW-0805">Transcription regulation</keyword>
<evidence type="ECO:0000256" key="2">
    <source>
        <dbReference type="ARBA" id="ARBA00006991"/>
    </source>
</evidence>
<dbReference type="AlphaFoldDB" id="A0A9N9TR19"/>
<dbReference type="PANTHER" id="PTHR24394">
    <property type="entry name" value="ZINC FINGER PROTEIN"/>
    <property type="match status" value="1"/>
</dbReference>
<evidence type="ECO:0000256" key="5">
    <source>
        <dbReference type="ARBA" id="ARBA00022771"/>
    </source>
</evidence>
<evidence type="ECO:0000259" key="11">
    <source>
        <dbReference type="PROSITE" id="PS50157"/>
    </source>
</evidence>
<keyword evidence="6" id="KW-0862">Zinc</keyword>
<dbReference type="InterPro" id="IPR013087">
    <property type="entry name" value="Znf_C2H2_type"/>
</dbReference>
<accession>A0A9N9TR19</accession>
<sequence length="256" mass="30147">MIYLCDVCRDCESVSSVDLEGYERLFALKLVDDKRQHKTLTTCRLCYKKLRFFKKRLILKLKIRMHYPNYPPEKEGEFPDQFFELKEPTNAQIDEFLSPMEDQNLENQNTETCTDDYNCQCDNCQKKYGDLPILLQGIEQKTFNDKTDSQPSTSSHSSPSKRILTCEYCKKTFTHKGDFNKHLRKHTKEKPFSCKVCGRKFGHTSNLLRHQRLHSGEKPFTCDNCSKKFSRKDKLDCHKRSRTCYDASTSRSLFNQ</sequence>
<evidence type="ECO:0000256" key="9">
    <source>
        <dbReference type="ARBA" id="ARBA00023242"/>
    </source>
</evidence>
<dbReference type="GO" id="GO:0008270">
    <property type="term" value="F:zinc ion binding"/>
    <property type="evidence" value="ECO:0007669"/>
    <property type="project" value="UniProtKB-KW"/>
</dbReference>
<dbReference type="FunFam" id="3.30.160.60:FF:000933">
    <property type="entry name" value="zinc finger protein 771"/>
    <property type="match status" value="1"/>
</dbReference>
<organism evidence="12 13">
    <name type="scientific">Phyllotreta striolata</name>
    <name type="common">Striped flea beetle</name>
    <name type="synonym">Crioceris striolata</name>
    <dbReference type="NCBI Taxonomy" id="444603"/>
    <lineage>
        <taxon>Eukaryota</taxon>
        <taxon>Metazoa</taxon>
        <taxon>Ecdysozoa</taxon>
        <taxon>Arthropoda</taxon>
        <taxon>Hexapoda</taxon>
        <taxon>Insecta</taxon>
        <taxon>Pterygota</taxon>
        <taxon>Neoptera</taxon>
        <taxon>Endopterygota</taxon>
        <taxon>Coleoptera</taxon>
        <taxon>Polyphaga</taxon>
        <taxon>Cucujiformia</taxon>
        <taxon>Chrysomeloidea</taxon>
        <taxon>Chrysomelidae</taxon>
        <taxon>Galerucinae</taxon>
        <taxon>Alticini</taxon>
        <taxon>Phyllotreta</taxon>
    </lineage>
</organism>
<evidence type="ECO:0000256" key="6">
    <source>
        <dbReference type="ARBA" id="ARBA00022833"/>
    </source>
</evidence>
<feature type="domain" description="C2H2-type" evidence="11">
    <location>
        <begin position="220"/>
        <end position="243"/>
    </location>
</feature>
<protein>
    <recommendedName>
        <fullName evidence="11">C2H2-type domain-containing protein</fullName>
    </recommendedName>
</protein>
<feature type="domain" description="C2H2-type" evidence="11">
    <location>
        <begin position="192"/>
        <end position="219"/>
    </location>
</feature>
<evidence type="ECO:0000256" key="7">
    <source>
        <dbReference type="ARBA" id="ARBA00023015"/>
    </source>
</evidence>
<keyword evidence="8" id="KW-0804">Transcription</keyword>
<name>A0A9N9TR19_PHYSR</name>
<dbReference type="PROSITE" id="PS00028">
    <property type="entry name" value="ZINC_FINGER_C2H2_1"/>
    <property type="match status" value="2"/>
</dbReference>
<dbReference type="SUPFAM" id="SSF57667">
    <property type="entry name" value="beta-beta-alpha zinc fingers"/>
    <property type="match status" value="2"/>
</dbReference>
<comment type="similarity">
    <text evidence="2">Belongs to the krueppel C2H2-type zinc-finger protein family.</text>
</comment>
<keyword evidence="9" id="KW-0539">Nucleus</keyword>
<dbReference type="Pfam" id="PF00096">
    <property type="entry name" value="zf-C2H2"/>
    <property type="match status" value="2"/>
</dbReference>
<keyword evidence="3" id="KW-0479">Metal-binding</keyword>
<dbReference type="GO" id="GO:0000981">
    <property type="term" value="F:DNA-binding transcription factor activity, RNA polymerase II-specific"/>
    <property type="evidence" value="ECO:0007669"/>
    <property type="project" value="TreeGrafter"/>
</dbReference>
<dbReference type="OrthoDB" id="6077919at2759"/>
<evidence type="ECO:0000256" key="3">
    <source>
        <dbReference type="ARBA" id="ARBA00022723"/>
    </source>
</evidence>
<evidence type="ECO:0000256" key="1">
    <source>
        <dbReference type="ARBA" id="ARBA00004123"/>
    </source>
</evidence>
<dbReference type="FunFam" id="3.30.160.60:FF:000100">
    <property type="entry name" value="Zinc finger 45-like"/>
    <property type="match status" value="1"/>
</dbReference>
<dbReference type="GO" id="GO:0005634">
    <property type="term" value="C:nucleus"/>
    <property type="evidence" value="ECO:0007669"/>
    <property type="project" value="UniProtKB-SubCell"/>
</dbReference>
<dbReference type="Gene3D" id="3.30.160.60">
    <property type="entry name" value="Classic Zinc Finger"/>
    <property type="match status" value="3"/>
</dbReference>
<dbReference type="InterPro" id="IPR036236">
    <property type="entry name" value="Znf_C2H2_sf"/>
</dbReference>
<feature type="domain" description="C2H2-type" evidence="11">
    <location>
        <begin position="164"/>
        <end position="191"/>
    </location>
</feature>
<keyword evidence="5 10" id="KW-0863">Zinc-finger</keyword>
<dbReference type="PANTHER" id="PTHR24394:SF29">
    <property type="entry name" value="MYONEURIN"/>
    <property type="match status" value="1"/>
</dbReference>
<keyword evidence="4" id="KW-0677">Repeat</keyword>
<evidence type="ECO:0000313" key="12">
    <source>
        <dbReference type="EMBL" id="CAG9861100.1"/>
    </source>
</evidence>
<gene>
    <name evidence="12" type="ORF">PHYEVI_LOCUS7443</name>
</gene>
<dbReference type="SMART" id="SM00355">
    <property type="entry name" value="ZnF_C2H2"/>
    <property type="match status" value="3"/>
</dbReference>
<comment type="subcellular location">
    <subcellularLocation>
        <location evidence="1">Nucleus</location>
    </subcellularLocation>
</comment>
<keyword evidence="13" id="KW-1185">Reference proteome</keyword>
<evidence type="ECO:0000256" key="10">
    <source>
        <dbReference type="PROSITE-ProRule" id="PRU00042"/>
    </source>
</evidence>
<evidence type="ECO:0000256" key="4">
    <source>
        <dbReference type="ARBA" id="ARBA00022737"/>
    </source>
</evidence>
<dbReference type="PROSITE" id="PS50157">
    <property type="entry name" value="ZINC_FINGER_C2H2_2"/>
    <property type="match status" value="3"/>
</dbReference>
<dbReference type="Proteomes" id="UP001153712">
    <property type="component" value="Chromosome 4"/>
</dbReference>
<proteinExistence type="inferred from homology"/>